<proteinExistence type="predicted"/>
<dbReference type="EMBL" id="DF143068">
    <property type="protein sequence ID" value="GAA50687.1"/>
    <property type="molecule type" value="Genomic_DNA"/>
</dbReference>
<feature type="compositionally biased region" description="Low complexity" evidence="1">
    <location>
        <begin position="101"/>
        <end position="112"/>
    </location>
</feature>
<evidence type="ECO:0000256" key="1">
    <source>
        <dbReference type="SAM" id="MobiDB-lite"/>
    </source>
</evidence>
<protein>
    <submittedName>
        <fullName evidence="2">Uncharacterized protein</fullName>
    </submittedName>
</protein>
<evidence type="ECO:0000313" key="2">
    <source>
        <dbReference type="EMBL" id="GAA50687.1"/>
    </source>
</evidence>
<dbReference type="PANTHER" id="PTHR33327:SF3">
    <property type="entry name" value="RNA-DIRECTED DNA POLYMERASE"/>
    <property type="match status" value="1"/>
</dbReference>
<reference evidence="2" key="1">
    <citation type="journal article" date="2011" name="Genome Biol.">
        <title>The draft genome of the carcinogenic human liver fluke Clonorchis sinensis.</title>
        <authorList>
            <person name="Wang X."/>
            <person name="Chen W."/>
            <person name="Huang Y."/>
            <person name="Sun J."/>
            <person name="Men J."/>
            <person name="Liu H."/>
            <person name="Luo F."/>
            <person name="Guo L."/>
            <person name="Lv X."/>
            <person name="Deng C."/>
            <person name="Zhou C."/>
            <person name="Fan Y."/>
            <person name="Li X."/>
            <person name="Huang L."/>
            <person name="Hu Y."/>
            <person name="Liang C."/>
            <person name="Hu X."/>
            <person name="Xu J."/>
            <person name="Yu X."/>
        </authorList>
    </citation>
    <scope>NUCLEOTIDE SEQUENCE [LARGE SCALE GENOMIC DNA]</scope>
    <source>
        <strain evidence="2">Henan</strain>
    </source>
</reference>
<dbReference type="AlphaFoldDB" id="G7YCK4"/>
<organism evidence="2 3">
    <name type="scientific">Clonorchis sinensis</name>
    <name type="common">Chinese liver fluke</name>
    <dbReference type="NCBI Taxonomy" id="79923"/>
    <lineage>
        <taxon>Eukaryota</taxon>
        <taxon>Metazoa</taxon>
        <taxon>Spiralia</taxon>
        <taxon>Lophotrochozoa</taxon>
        <taxon>Platyhelminthes</taxon>
        <taxon>Trematoda</taxon>
        <taxon>Digenea</taxon>
        <taxon>Opisthorchiida</taxon>
        <taxon>Opisthorchiata</taxon>
        <taxon>Opisthorchiidae</taxon>
        <taxon>Clonorchis</taxon>
    </lineage>
</organism>
<gene>
    <name evidence="2" type="ORF">CLF_104911</name>
</gene>
<feature type="region of interest" description="Disordered" evidence="1">
    <location>
        <begin position="89"/>
        <end position="112"/>
    </location>
</feature>
<dbReference type="PANTHER" id="PTHR33327">
    <property type="entry name" value="ENDONUCLEASE"/>
    <property type="match status" value="1"/>
</dbReference>
<accession>G7YCK4</accession>
<name>G7YCK4_CLOSI</name>
<reference key="2">
    <citation type="submission" date="2011-10" db="EMBL/GenBank/DDBJ databases">
        <title>The genome and transcriptome sequence of Clonorchis sinensis provide insights into the carcinogenic liver fluke.</title>
        <authorList>
            <person name="Wang X."/>
            <person name="Huang Y."/>
            <person name="Chen W."/>
            <person name="Liu H."/>
            <person name="Guo L."/>
            <person name="Chen Y."/>
            <person name="Luo F."/>
            <person name="Zhou W."/>
            <person name="Sun J."/>
            <person name="Mao Q."/>
            <person name="Liang P."/>
            <person name="Zhou C."/>
            <person name="Tian Y."/>
            <person name="Men J."/>
            <person name="Lv X."/>
            <person name="Huang L."/>
            <person name="Zhou J."/>
            <person name="Hu Y."/>
            <person name="Li R."/>
            <person name="Zhang F."/>
            <person name="Lei H."/>
            <person name="Li X."/>
            <person name="Hu X."/>
            <person name="Liang C."/>
            <person name="Xu J."/>
            <person name="Wu Z."/>
            <person name="Yu X."/>
        </authorList>
    </citation>
    <scope>NUCLEOTIDE SEQUENCE</scope>
    <source>
        <strain>Henan</strain>
    </source>
</reference>
<sequence length="112" mass="12460">MGDRKIDEALFKQPFLKRLPTHEQSILASSSDVPLSGLASTAGKILEIQPCSSTISSVDTPVFVSTFHDRPDKLTKQVEATRLPRPYRFYRALSRPRSHSTPRSPSTGNGHR</sequence>
<dbReference type="Proteomes" id="UP000008909">
    <property type="component" value="Unassembled WGS sequence"/>
</dbReference>
<evidence type="ECO:0000313" key="3">
    <source>
        <dbReference type="Proteomes" id="UP000008909"/>
    </source>
</evidence>
<keyword evidence="3" id="KW-1185">Reference proteome</keyword>